<proteinExistence type="predicted"/>
<evidence type="ECO:0000313" key="2">
    <source>
        <dbReference type="EMBL" id="TEB22902.1"/>
    </source>
</evidence>
<dbReference type="Proteomes" id="UP000298030">
    <property type="component" value="Unassembled WGS sequence"/>
</dbReference>
<dbReference type="Pfam" id="PF00644">
    <property type="entry name" value="PARP"/>
    <property type="match status" value="1"/>
</dbReference>
<comment type="caution">
    <text evidence="2">The sequence shown here is derived from an EMBL/GenBank/DDBJ whole genome shotgun (WGS) entry which is preliminary data.</text>
</comment>
<dbReference type="GO" id="GO:0003950">
    <property type="term" value="F:NAD+ poly-ADP-ribosyltransferase activity"/>
    <property type="evidence" value="ECO:0007669"/>
    <property type="project" value="InterPro"/>
</dbReference>
<accession>A0A4Y7SMB0</accession>
<feature type="domain" description="PARP catalytic" evidence="1">
    <location>
        <begin position="44"/>
        <end position="110"/>
    </location>
</feature>
<name>A0A4Y7SMB0_COPMI</name>
<dbReference type="EMBL" id="QPFP01000084">
    <property type="protein sequence ID" value="TEB22902.1"/>
    <property type="molecule type" value="Genomic_DNA"/>
</dbReference>
<evidence type="ECO:0000259" key="1">
    <source>
        <dbReference type="Pfam" id="PF00644"/>
    </source>
</evidence>
<keyword evidence="3" id="KW-1185">Reference proteome</keyword>
<gene>
    <name evidence="2" type="ORF">FA13DRAFT_1640556</name>
</gene>
<dbReference type="STRING" id="71717.A0A4Y7SMB0"/>
<evidence type="ECO:0000313" key="3">
    <source>
        <dbReference type="Proteomes" id="UP000298030"/>
    </source>
</evidence>
<reference evidence="2 3" key="1">
    <citation type="journal article" date="2019" name="Nat. Ecol. Evol.">
        <title>Megaphylogeny resolves global patterns of mushroom evolution.</title>
        <authorList>
            <person name="Varga T."/>
            <person name="Krizsan K."/>
            <person name="Foldi C."/>
            <person name="Dima B."/>
            <person name="Sanchez-Garcia M."/>
            <person name="Sanchez-Ramirez S."/>
            <person name="Szollosi G.J."/>
            <person name="Szarkandi J.G."/>
            <person name="Papp V."/>
            <person name="Albert L."/>
            <person name="Andreopoulos W."/>
            <person name="Angelini C."/>
            <person name="Antonin V."/>
            <person name="Barry K.W."/>
            <person name="Bougher N.L."/>
            <person name="Buchanan P."/>
            <person name="Buyck B."/>
            <person name="Bense V."/>
            <person name="Catcheside P."/>
            <person name="Chovatia M."/>
            <person name="Cooper J."/>
            <person name="Damon W."/>
            <person name="Desjardin D."/>
            <person name="Finy P."/>
            <person name="Geml J."/>
            <person name="Haridas S."/>
            <person name="Hughes K."/>
            <person name="Justo A."/>
            <person name="Karasinski D."/>
            <person name="Kautmanova I."/>
            <person name="Kiss B."/>
            <person name="Kocsube S."/>
            <person name="Kotiranta H."/>
            <person name="LaButti K.M."/>
            <person name="Lechner B.E."/>
            <person name="Liimatainen K."/>
            <person name="Lipzen A."/>
            <person name="Lukacs Z."/>
            <person name="Mihaltcheva S."/>
            <person name="Morgado L.N."/>
            <person name="Niskanen T."/>
            <person name="Noordeloos M.E."/>
            <person name="Ohm R.A."/>
            <person name="Ortiz-Santana B."/>
            <person name="Ovrebo C."/>
            <person name="Racz N."/>
            <person name="Riley R."/>
            <person name="Savchenko A."/>
            <person name="Shiryaev A."/>
            <person name="Soop K."/>
            <person name="Spirin V."/>
            <person name="Szebenyi C."/>
            <person name="Tomsovsky M."/>
            <person name="Tulloss R.E."/>
            <person name="Uehling J."/>
            <person name="Grigoriev I.V."/>
            <person name="Vagvolgyi C."/>
            <person name="Papp T."/>
            <person name="Martin F.M."/>
            <person name="Miettinen O."/>
            <person name="Hibbett D.S."/>
            <person name="Nagy L.G."/>
        </authorList>
    </citation>
    <scope>NUCLEOTIDE SEQUENCE [LARGE SCALE GENOMIC DNA]</scope>
    <source>
        <strain evidence="2 3">FP101781</strain>
    </source>
</reference>
<dbReference type="InterPro" id="IPR012317">
    <property type="entry name" value="Poly(ADP-ribose)pol_cat_dom"/>
</dbReference>
<protein>
    <recommendedName>
        <fullName evidence="1">PARP catalytic domain-containing protein</fullName>
    </recommendedName>
</protein>
<sequence>QPLFHGTTRTCALGSSDNHTKLCHRIDCNLCLILRGSYDIEKAASTGMFGTGIYSTNVSSKADLYASRNRPHLKSVILNHVVLGRTQLMKAADHSLQHAPDIYNSVTGATGNQGGALAYHEAIVYREDAMCASAVIFYE</sequence>
<dbReference type="AlphaFoldDB" id="A0A4Y7SMB0"/>
<feature type="non-terminal residue" evidence="2">
    <location>
        <position position="1"/>
    </location>
</feature>
<dbReference type="Gene3D" id="3.90.228.10">
    <property type="match status" value="1"/>
</dbReference>
<dbReference type="SUPFAM" id="SSF56399">
    <property type="entry name" value="ADP-ribosylation"/>
    <property type="match status" value="1"/>
</dbReference>
<organism evidence="2 3">
    <name type="scientific">Coprinellus micaceus</name>
    <name type="common">Glistening ink-cap mushroom</name>
    <name type="synonym">Coprinus micaceus</name>
    <dbReference type="NCBI Taxonomy" id="71717"/>
    <lineage>
        <taxon>Eukaryota</taxon>
        <taxon>Fungi</taxon>
        <taxon>Dikarya</taxon>
        <taxon>Basidiomycota</taxon>
        <taxon>Agaricomycotina</taxon>
        <taxon>Agaricomycetes</taxon>
        <taxon>Agaricomycetidae</taxon>
        <taxon>Agaricales</taxon>
        <taxon>Agaricineae</taxon>
        <taxon>Psathyrellaceae</taxon>
        <taxon>Coprinellus</taxon>
    </lineage>
</organism>
<dbReference type="OrthoDB" id="9514740at2759"/>